<dbReference type="RefSeq" id="WP_266179688.1">
    <property type="nucleotide sequence ID" value="NZ_JAPKNE010000007.1"/>
</dbReference>
<sequence>MKTREMEAQIRDRARGRFDVFIDNSLTNLAEQPLNDVTALKVRRTIRPLSSGRTMLLAAIDKIEDWKIVVRWTAQVRDILPEPETSDLYLILLAQGFSAHNRSRIEADEQFCRKYVTSSLNEMPQLLDRTFLASLSASDIGTEIVDPVTAAFMATQNNHAWLTNPLQEQWLRTFLSEKPGKDLIPGIIDNVDPRMDS</sequence>
<accession>A0ABT3W0Y2</accession>
<dbReference type="Pfam" id="PF20289">
    <property type="entry name" value="MComp1"/>
    <property type="match status" value="1"/>
</dbReference>
<gene>
    <name evidence="1" type="ORF">OSH03_17425</name>
</gene>
<evidence type="ECO:0000313" key="1">
    <source>
        <dbReference type="EMBL" id="MCX5575732.1"/>
    </source>
</evidence>
<proteinExistence type="predicted"/>
<evidence type="ECO:0000313" key="2">
    <source>
        <dbReference type="Proteomes" id="UP001146015"/>
    </source>
</evidence>
<reference evidence="1" key="1">
    <citation type="submission" date="2022-11" db="EMBL/GenBank/DDBJ databases">
        <title>Biodiversity and phylogenetic relationships of bacteria.</title>
        <authorList>
            <person name="Machado R.A.R."/>
            <person name="Bhat A."/>
            <person name="Loulou A."/>
            <person name="Kallel S."/>
        </authorList>
    </citation>
    <scope>NUCLEOTIDE SEQUENCE</scope>
    <source>
        <strain evidence="1">E-TC7</strain>
    </source>
</reference>
<keyword evidence="2" id="KW-1185">Reference proteome</keyword>
<dbReference type="EMBL" id="JAPKNE010000007">
    <property type="protein sequence ID" value="MCX5575732.1"/>
    <property type="molecule type" value="Genomic_DNA"/>
</dbReference>
<comment type="caution">
    <text evidence="1">The sequence shown here is derived from an EMBL/GenBank/DDBJ whole genome shotgun (WGS) entry which is preliminary data.</text>
</comment>
<dbReference type="Proteomes" id="UP001146015">
    <property type="component" value="Unassembled WGS sequence"/>
</dbReference>
<name>A0ABT3W0Y2_9ENTR</name>
<organism evidence="1 2">
    <name type="scientific">Enterobacter nematophilus</name>
    <dbReference type="NCBI Taxonomy" id="2994648"/>
    <lineage>
        <taxon>Bacteria</taxon>
        <taxon>Pseudomonadati</taxon>
        <taxon>Pseudomonadota</taxon>
        <taxon>Gammaproteobacteria</taxon>
        <taxon>Enterobacterales</taxon>
        <taxon>Enterobacteriaceae</taxon>
        <taxon>Enterobacter</taxon>
    </lineage>
</organism>
<dbReference type="InterPro" id="IPR046905">
    <property type="entry name" value="ABC-3C_MC1"/>
</dbReference>
<protein>
    <submittedName>
        <fullName evidence="1">Uncharacterized protein</fullName>
    </submittedName>
</protein>